<accession>A0ABS3UXH8</accession>
<organism evidence="12 13">
    <name type="scientific">Actinoplanes flavus</name>
    <dbReference type="NCBI Taxonomy" id="2820290"/>
    <lineage>
        <taxon>Bacteria</taxon>
        <taxon>Bacillati</taxon>
        <taxon>Actinomycetota</taxon>
        <taxon>Actinomycetes</taxon>
        <taxon>Micromonosporales</taxon>
        <taxon>Micromonosporaceae</taxon>
        <taxon>Actinoplanes</taxon>
    </lineage>
</organism>
<name>A0ABS3UXH8_9ACTN</name>
<evidence type="ECO:0000313" key="13">
    <source>
        <dbReference type="Proteomes" id="UP000679690"/>
    </source>
</evidence>
<dbReference type="InterPro" id="IPR036615">
    <property type="entry name" value="Mur_ligase_C_dom_sf"/>
</dbReference>
<evidence type="ECO:0000313" key="12">
    <source>
        <dbReference type="EMBL" id="MBO3743274.1"/>
    </source>
</evidence>
<evidence type="ECO:0000256" key="4">
    <source>
        <dbReference type="ARBA" id="ARBA00022840"/>
    </source>
</evidence>
<evidence type="ECO:0000256" key="5">
    <source>
        <dbReference type="ARBA" id="ARBA00022960"/>
    </source>
</evidence>
<dbReference type="SUPFAM" id="SSF53244">
    <property type="entry name" value="MurD-like peptide ligases, peptide-binding domain"/>
    <property type="match status" value="1"/>
</dbReference>
<keyword evidence="1 12" id="KW-0436">Ligase</keyword>
<dbReference type="Gene3D" id="3.40.1190.10">
    <property type="entry name" value="Mur-like, catalytic domain"/>
    <property type="match status" value="1"/>
</dbReference>
<evidence type="ECO:0000259" key="11">
    <source>
        <dbReference type="Pfam" id="PF08245"/>
    </source>
</evidence>
<dbReference type="SUPFAM" id="SSF53623">
    <property type="entry name" value="MurD-like peptide ligases, catalytic domain"/>
    <property type="match status" value="1"/>
</dbReference>
<dbReference type="InterPro" id="IPR004101">
    <property type="entry name" value="Mur_ligase_C"/>
</dbReference>
<dbReference type="InterPro" id="IPR000713">
    <property type="entry name" value="Mur_ligase_N"/>
</dbReference>
<dbReference type="Pfam" id="PF02875">
    <property type="entry name" value="Mur_ligase_C"/>
    <property type="match status" value="1"/>
</dbReference>
<feature type="domain" description="Mur ligase central" evidence="11">
    <location>
        <begin position="123"/>
        <end position="305"/>
    </location>
</feature>
<feature type="domain" description="Mur ligase C-terminal" evidence="10">
    <location>
        <begin position="328"/>
        <end position="456"/>
    </location>
</feature>
<dbReference type="PANTHER" id="PTHR43445">
    <property type="entry name" value="UDP-N-ACETYLMURAMATE--L-ALANINE LIGASE-RELATED"/>
    <property type="match status" value="1"/>
</dbReference>
<keyword evidence="3" id="KW-0547">Nucleotide-binding</keyword>
<evidence type="ECO:0000256" key="3">
    <source>
        <dbReference type="ARBA" id="ARBA00022741"/>
    </source>
</evidence>
<evidence type="ECO:0000256" key="2">
    <source>
        <dbReference type="ARBA" id="ARBA00022618"/>
    </source>
</evidence>
<dbReference type="InterPro" id="IPR050061">
    <property type="entry name" value="MurCDEF_pg_biosynth"/>
</dbReference>
<protein>
    <submittedName>
        <fullName evidence="12">UDP-N-acetylmuramoyl-L-alanine--D-glutamate ligase</fullName>
    </submittedName>
</protein>
<evidence type="ECO:0000256" key="7">
    <source>
        <dbReference type="ARBA" id="ARBA00023306"/>
    </source>
</evidence>
<evidence type="ECO:0000259" key="9">
    <source>
        <dbReference type="Pfam" id="PF01225"/>
    </source>
</evidence>
<evidence type="ECO:0000256" key="1">
    <source>
        <dbReference type="ARBA" id="ARBA00022598"/>
    </source>
</evidence>
<dbReference type="Gene3D" id="3.90.190.20">
    <property type="entry name" value="Mur ligase, C-terminal domain"/>
    <property type="match status" value="1"/>
</dbReference>
<keyword evidence="6" id="KW-0573">Peptidoglycan synthesis</keyword>
<dbReference type="InterPro" id="IPR036565">
    <property type="entry name" value="Mur-like_cat_sf"/>
</dbReference>
<dbReference type="Gene3D" id="3.40.50.720">
    <property type="entry name" value="NAD(P)-binding Rossmann-like Domain"/>
    <property type="match status" value="1"/>
</dbReference>
<keyword evidence="13" id="KW-1185">Reference proteome</keyword>
<dbReference type="GO" id="GO:0016874">
    <property type="term" value="F:ligase activity"/>
    <property type="evidence" value="ECO:0007669"/>
    <property type="project" value="UniProtKB-KW"/>
</dbReference>
<evidence type="ECO:0000259" key="10">
    <source>
        <dbReference type="Pfam" id="PF02875"/>
    </source>
</evidence>
<sequence>MADTVTGNPTIGAYTGPIDLSRPHFVGVGGSAMSGLAQLCAARGALVSGTDAADSERITALRAAGCKVEIGHDPHAIEGTSCVVYTTVAQHAPEVAAARVQGIPVVHRAQVLRELAGRHLVAVAGTHGKSTTTGILVAALRQLGQDPSFVVGADLDVPGSGAYHGSGGLFVAEADESDRSFHFLEPAAAVITTIAHDHPENFDGLDSHLIAYVTFAARLQHGGVLVANADEPASSDVLARVRRLRPDVRVVTFGQSVRADVRFGPVDRHGWQSTTEVHAGNGRGVLRLGTPSIHHVQDAVAAVALLVARGYPIDTATRAASAFMGVRRRFTPVGAAGEVTVVDCYADHHNEIAADLEAARLLAGDRQVLAVVQPSGYARVRTFGRQMGAVLAVGADCTIMLDVHGADPIPDVSSALVAEAAIAAGGHVRYATGHQPTDLVAGIARPGDVIVLLGTGDVSGLAAPILTRLRETAGQYV</sequence>
<evidence type="ECO:0000256" key="6">
    <source>
        <dbReference type="ARBA" id="ARBA00022984"/>
    </source>
</evidence>
<feature type="domain" description="Mur ligase N-terminal catalytic" evidence="9">
    <location>
        <begin position="24"/>
        <end position="118"/>
    </location>
</feature>
<gene>
    <name evidence="12" type="ORF">J5X75_37830</name>
</gene>
<evidence type="ECO:0000256" key="8">
    <source>
        <dbReference type="ARBA" id="ARBA00023316"/>
    </source>
</evidence>
<keyword evidence="4" id="KW-0067">ATP-binding</keyword>
<dbReference type="Pfam" id="PF01225">
    <property type="entry name" value="Mur_ligase"/>
    <property type="match status" value="1"/>
</dbReference>
<dbReference type="SUPFAM" id="SSF51984">
    <property type="entry name" value="MurCD N-terminal domain"/>
    <property type="match status" value="1"/>
</dbReference>
<reference evidence="12 13" key="1">
    <citation type="submission" date="2021-03" db="EMBL/GenBank/DDBJ databases">
        <title>Actinoplanes flavus sp. nov., a novel actinomycete isolated from Coconut Palm rhizosphere soil.</title>
        <authorList>
            <person name="Luo X."/>
        </authorList>
    </citation>
    <scope>NUCLEOTIDE SEQUENCE [LARGE SCALE GENOMIC DNA]</scope>
    <source>
        <strain evidence="12 13">NEAU-H7</strain>
    </source>
</reference>
<keyword evidence="2" id="KW-0132">Cell division</keyword>
<keyword evidence="8" id="KW-0961">Cell wall biogenesis/degradation</keyword>
<dbReference type="RefSeq" id="WP_208472525.1">
    <property type="nucleotide sequence ID" value="NZ_JAGFNS010000036.1"/>
</dbReference>
<keyword evidence="7" id="KW-0131">Cell cycle</keyword>
<dbReference type="EMBL" id="JAGFNS010000036">
    <property type="protein sequence ID" value="MBO3743274.1"/>
    <property type="molecule type" value="Genomic_DNA"/>
</dbReference>
<comment type="caution">
    <text evidence="12">The sequence shown here is derived from an EMBL/GenBank/DDBJ whole genome shotgun (WGS) entry which is preliminary data.</text>
</comment>
<dbReference type="Pfam" id="PF08245">
    <property type="entry name" value="Mur_ligase_M"/>
    <property type="match status" value="1"/>
</dbReference>
<proteinExistence type="predicted"/>
<dbReference type="PANTHER" id="PTHR43445:SF3">
    <property type="entry name" value="UDP-N-ACETYLMURAMATE--L-ALANINE LIGASE"/>
    <property type="match status" value="1"/>
</dbReference>
<dbReference type="Proteomes" id="UP000679690">
    <property type="component" value="Unassembled WGS sequence"/>
</dbReference>
<keyword evidence="5" id="KW-0133">Cell shape</keyword>
<dbReference type="InterPro" id="IPR013221">
    <property type="entry name" value="Mur_ligase_cen"/>
</dbReference>